<dbReference type="Proteomes" id="UP001305647">
    <property type="component" value="Unassembled WGS sequence"/>
</dbReference>
<evidence type="ECO:0000256" key="1">
    <source>
        <dbReference type="SAM" id="MobiDB-lite"/>
    </source>
</evidence>
<comment type="caution">
    <text evidence="3">The sequence shown here is derived from an EMBL/GenBank/DDBJ whole genome shotgun (WGS) entry which is preliminary data.</text>
</comment>
<feature type="transmembrane region" description="Helical" evidence="2">
    <location>
        <begin position="39"/>
        <end position="61"/>
    </location>
</feature>
<keyword evidence="4" id="KW-1185">Reference proteome</keyword>
<reference evidence="3" key="2">
    <citation type="submission" date="2023-05" db="EMBL/GenBank/DDBJ databases">
        <authorList>
            <consortium name="Lawrence Berkeley National Laboratory"/>
            <person name="Steindorff A."/>
            <person name="Hensen N."/>
            <person name="Bonometti L."/>
            <person name="Westerberg I."/>
            <person name="Brannstrom I.O."/>
            <person name="Guillou S."/>
            <person name="Cros-Aarteil S."/>
            <person name="Calhoun S."/>
            <person name="Haridas S."/>
            <person name="Kuo A."/>
            <person name="Mondo S."/>
            <person name="Pangilinan J."/>
            <person name="Riley R."/>
            <person name="Labutti K."/>
            <person name="Andreopoulos B."/>
            <person name="Lipzen A."/>
            <person name="Chen C."/>
            <person name="Yanf M."/>
            <person name="Daum C."/>
            <person name="Ng V."/>
            <person name="Clum A."/>
            <person name="Ohm R."/>
            <person name="Martin F."/>
            <person name="Silar P."/>
            <person name="Natvig D."/>
            <person name="Lalanne C."/>
            <person name="Gautier V."/>
            <person name="Ament-Velasquez S.L."/>
            <person name="Kruys A."/>
            <person name="Hutchinson M.I."/>
            <person name="Powell A.J."/>
            <person name="Barry K."/>
            <person name="Miller A.N."/>
            <person name="Grigoriev I.V."/>
            <person name="Debuchy R."/>
            <person name="Gladieux P."/>
            <person name="Thoren M.H."/>
            <person name="Johannesson H."/>
        </authorList>
    </citation>
    <scope>NUCLEOTIDE SEQUENCE</scope>
    <source>
        <strain evidence="3">CBS 757.83</strain>
    </source>
</reference>
<protein>
    <submittedName>
        <fullName evidence="3">Uncharacterized protein</fullName>
    </submittedName>
</protein>
<evidence type="ECO:0000313" key="4">
    <source>
        <dbReference type="Proteomes" id="UP001305647"/>
    </source>
</evidence>
<evidence type="ECO:0000313" key="3">
    <source>
        <dbReference type="EMBL" id="KAK4104192.1"/>
    </source>
</evidence>
<feature type="region of interest" description="Disordered" evidence="1">
    <location>
        <begin position="1"/>
        <end position="23"/>
    </location>
</feature>
<name>A0AAN6Q603_9PEZI</name>
<feature type="compositionally biased region" description="Low complexity" evidence="1">
    <location>
        <begin position="11"/>
        <end position="21"/>
    </location>
</feature>
<dbReference type="EMBL" id="MU863627">
    <property type="protein sequence ID" value="KAK4104192.1"/>
    <property type="molecule type" value="Genomic_DNA"/>
</dbReference>
<reference evidence="3" key="1">
    <citation type="journal article" date="2023" name="Mol. Phylogenet. Evol.">
        <title>Genome-scale phylogeny and comparative genomics of the fungal order Sordariales.</title>
        <authorList>
            <person name="Hensen N."/>
            <person name="Bonometti L."/>
            <person name="Westerberg I."/>
            <person name="Brannstrom I.O."/>
            <person name="Guillou S."/>
            <person name="Cros-Aarteil S."/>
            <person name="Calhoun S."/>
            <person name="Haridas S."/>
            <person name="Kuo A."/>
            <person name="Mondo S."/>
            <person name="Pangilinan J."/>
            <person name="Riley R."/>
            <person name="LaButti K."/>
            <person name="Andreopoulos B."/>
            <person name="Lipzen A."/>
            <person name="Chen C."/>
            <person name="Yan M."/>
            <person name="Daum C."/>
            <person name="Ng V."/>
            <person name="Clum A."/>
            <person name="Steindorff A."/>
            <person name="Ohm R.A."/>
            <person name="Martin F."/>
            <person name="Silar P."/>
            <person name="Natvig D.O."/>
            <person name="Lalanne C."/>
            <person name="Gautier V."/>
            <person name="Ament-Velasquez S.L."/>
            <person name="Kruys A."/>
            <person name="Hutchinson M.I."/>
            <person name="Powell A.J."/>
            <person name="Barry K."/>
            <person name="Miller A.N."/>
            <person name="Grigoriev I.V."/>
            <person name="Debuchy R."/>
            <person name="Gladieux P."/>
            <person name="Hiltunen Thoren M."/>
            <person name="Johannesson H."/>
        </authorList>
    </citation>
    <scope>NUCLEOTIDE SEQUENCE</scope>
    <source>
        <strain evidence="3">CBS 757.83</strain>
    </source>
</reference>
<keyword evidence="2" id="KW-0472">Membrane</keyword>
<keyword evidence="2" id="KW-1133">Transmembrane helix</keyword>
<accession>A0AAN6Q603</accession>
<proteinExistence type="predicted"/>
<keyword evidence="2" id="KW-0812">Transmembrane</keyword>
<evidence type="ECO:0000256" key="2">
    <source>
        <dbReference type="SAM" id="Phobius"/>
    </source>
</evidence>
<organism evidence="3 4">
    <name type="scientific">Parathielavia hyrcaniae</name>
    <dbReference type="NCBI Taxonomy" id="113614"/>
    <lineage>
        <taxon>Eukaryota</taxon>
        <taxon>Fungi</taxon>
        <taxon>Dikarya</taxon>
        <taxon>Ascomycota</taxon>
        <taxon>Pezizomycotina</taxon>
        <taxon>Sordariomycetes</taxon>
        <taxon>Sordariomycetidae</taxon>
        <taxon>Sordariales</taxon>
        <taxon>Chaetomiaceae</taxon>
        <taxon>Parathielavia</taxon>
    </lineage>
</organism>
<dbReference type="AlphaFoldDB" id="A0AAN6Q603"/>
<gene>
    <name evidence="3" type="ORF">N658DRAFT_246580</name>
</gene>
<sequence length="134" mass="15316">MQDRPHIDWLSQQPSQAPSRSRPSKNIDVHVALFSSSSALGYFAGVYCISTCHSPLLILVVDRRRRKCTGSPVAQSVDRRDSQRLIHHRALCRQRDGTRNTKYLALLYFIPVRGLQRAPTVSAPYSRALLWRCR</sequence>